<evidence type="ECO:0000256" key="8">
    <source>
        <dbReference type="ARBA" id="ARBA00022741"/>
    </source>
</evidence>
<keyword evidence="20" id="KW-1185">Reference proteome</keyword>
<dbReference type="Pfam" id="PF03919">
    <property type="entry name" value="mRNA_cap_C"/>
    <property type="match status" value="1"/>
</dbReference>
<evidence type="ECO:0000313" key="19">
    <source>
        <dbReference type="EMBL" id="KAH7110561.1"/>
    </source>
</evidence>
<dbReference type="Gene3D" id="3.30.470.30">
    <property type="entry name" value="DNA ligase/mRNA capping enzyme"/>
    <property type="match status" value="1"/>
</dbReference>
<dbReference type="Pfam" id="PF01331">
    <property type="entry name" value="mRNA_cap_enzyme"/>
    <property type="match status" value="1"/>
</dbReference>
<feature type="domain" description="ATP-dependent DNA ligase family profile" evidence="18">
    <location>
        <begin position="132"/>
        <end position="267"/>
    </location>
</feature>
<organism evidence="19 20">
    <name type="scientific">Dendryphion nanum</name>
    <dbReference type="NCBI Taxonomy" id="256645"/>
    <lineage>
        <taxon>Eukaryota</taxon>
        <taxon>Fungi</taxon>
        <taxon>Dikarya</taxon>
        <taxon>Ascomycota</taxon>
        <taxon>Pezizomycotina</taxon>
        <taxon>Dothideomycetes</taxon>
        <taxon>Pleosporomycetidae</taxon>
        <taxon>Pleosporales</taxon>
        <taxon>Torulaceae</taxon>
        <taxon>Dendryphion</taxon>
    </lineage>
</organism>
<protein>
    <recommendedName>
        <fullName evidence="4 16">mRNA-capping enzyme subunit alpha</fullName>
        <ecNumber evidence="3 16">2.7.7.50</ecNumber>
    </recommendedName>
    <alternativeName>
        <fullName evidence="12 16">GTP--RNA guanylyltransferase</fullName>
    </alternativeName>
    <alternativeName>
        <fullName evidence="13 16">mRNA guanylyltransferase</fullName>
    </alternativeName>
</protein>
<dbReference type="EMBL" id="JAGMWT010000027">
    <property type="protein sequence ID" value="KAH7110561.1"/>
    <property type="molecule type" value="Genomic_DNA"/>
</dbReference>
<dbReference type="GO" id="GO:0005524">
    <property type="term" value="F:ATP binding"/>
    <property type="evidence" value="ECO:0007669"/>
    <property type="project" value="InterPro"/>
</dbReference>
<keyword evidence="11 16" id="KW-0539">Nucleus</keyword>
<dbReference type="InterPro" id="IPR012340">
    <property type="entry name" value="NA-bd_OB-fold"/>
</dbReference>
<evidence type="ECO:0000256" key="9">
    <source>
        <dbReference type="ARBA" id="ARBA00023042"/>
    </source>
</evidence>
<comment type="subunit">
    <text evidence="15">Heterodimer. The mRNA-capping enzyme is composed of two separate chains alpha and beta, respectively a mRNA guanylyltransferase and an mRNA 5'-triphosphate monophosphatase.</text>
</comment>
<comment type="subcellular location">
    <subcellularLocation>
        <location evidence="1 16">Nucleus</location>
    </subcellularLocation>
</comment>
<keyword evidence="9 16" id="KW-0506">mRNA capping</keyword>
<evidence type="ECO:0000256" key="2">
    <source>
        <dbReference type="ARBA" id="ARBA00010237"/>
    </source>
</evidence>
<evidence type="ECO:0000256" key="5">
    <source>
        <dbReference type="ARBA" id="ARBA00022664"/>
    </source>
</evidence>
<dbReference type="InterPro" id="IPR012310">
    <property type="entry name" value="DNA_ligase_ATP-dep_cent"/>
</dbReference>
<evidence type="ECO:0000313" key="20">
    <source>
        <dbReference type="Proteomes" id="UP000700596"/>
    </source>
</evidence>
<dbReference type="GO" id="GO:0005525">
    <property type="term" value="F:GTP binding"/>
    <property type="evidence" value="ECO:0007669"/>
    <property type="project" value="UniProtKB-KW"/>
</dbReference>
<dbReference type="GO" id="GO:0004484">
    <property type="term" value="F:mRNA guanylyltransferase activity"/>
    <property type="evidence" value="ECO:0007669"/>
    <property type="project" value="UniProtKB-EC"/>
</dbReference>
<dbReference type="GO" id="GO:0003910">
    <property type="term" value="F:DNA ligase (ATP) activity"/>
    <property type="evidence" value="ECO:0007669"/>
    <property type="project" value="InterPro"/>
</dbReference>
<comment type="similarity">
    <text evidence="2 16">Belongs to the eukaryotic GTase family.</text>
</comment>
<dbReference type="GO" id="GO:0006310">
    <property type="term" value="P:DNA recombination"/>
    <property type="evidence" value="ECO:0007669"/>
    <property type="project" value="InterPro"/>
</dbReference>
<dbReference type="SUPFAM" id="SSF50249">
    <property type="entry name" value="Nucleic acid-binding proteins"/>
    <property type="match status" value="1"/>
</dbReference>
<proteinExistence type="inferred from homology"/>
<dbReference type="InterPro" id="IPR051029">
    <property type="entry name" value="mRNA_Capping_Enz/RNA_Phosphat"/>
</dbReference>
<keyword evidence="7 16" id="KW-0548">Nucleotidyltransferase</keyword>
<evidence type="ECO:0000256" key="17">
    <source>
        <dbReference type="PIRSR" id="PIRSR036959-1"/>
    </source>
</evidence>
<evidence type="ECO:0000256" key="7">
    <source>
        <dbReference type="ARBA" id="ARBA00022695"/>
    </source>
</evidence>
<dbReference type="Gene3D" id="2.40.50.140">
    <property type="entry name" value="Nucleic acid-binding proteins"/>
    <property type="match status" value="1"/>
</dbReference>
<evidence type="ECO:0000256" key="11">
    <source>
        <dbReference type="ARBA" id="ARBA00023242"/>
    </source>
</evidence>
<dbReference type="EC" id="2.7.7.50" evidence="3 16"/>
<dbReference type="GO" id="GO:0006281">
    <property type="term" value="P:DNA repair"/>
    <property type="evidence" value="ECO:0007669"/>
    <property type="project" value="InterPro"/>
</dbReference>
<dbReference type="AlphaFoldDB" id="A0A9P9D158"/>
<dbReference type="OrthoDB" id="200924at2759"/>
<evidence type="ECO:0000256" key="6">
    <source>
        <dbReference type="ARBA" id="ARBA00022679"/>
    </source>
</evidence>
<gene>
    <name evidence="19" type="ORF">B0J11DRAFT_544230</name>
</gene>
<reference evidence="19" key="1">
    <citation type="journal article" date="2021" name="Nat. Commun.">
        <title>Genetic determinants of endophytism in the Arabidopsis root mycobiome.</title>
        <authorList>
            <person name="Mesny F."/>
            <person name="Miyauchi S."/>
            <person name="Thiergart T."/>
            <person name="Pickel B."/>
            <person name="Atanasova L."/>
            <person name="Karlsson M."/>
            <person name="Huettel B."/>
            <person name="Barry K.W."/>
            <person name="Haridas S."/>
            <person name="Chen C."/>
            <person name="Bauer D."/>
            <person name="Andreopoulos W."/>
            <person name="Pangilinan J."/>
            <person name="LaButti K."/>
            <person name="Riley R."/>
            <person name="Lipzen A."/>
            <person name="Clum A."/>
            <person name="Drula E."/>
            <person name="Henrissat B."/>
            <person name="Kohler A."/>
            <person name="Grigoriev I.V."/>
            <person name="Martin F.M."/>
            <person name="Hacquard S."/>
        </authorList>
    </citation>
    <scope>NUCLEOTIDE SEQUENCE</scope>
    <source>
        <strain evidence="19">MPI-CAGE-CH-0243</strain>
    </source>
</reference>
<name>A0A9P9D158_9PLEO</name>
<dbReference type="InterPro" id="IPR001339">
    <property type="entry name" value="mRNA_cap_enzyme_adenylation"/>
</dbReference>
<dbReference type="InterPro" id="IPR017075">
    <property type="entry name" value="mRNA_cap_enzyme_alpha"/>
</dbReference>
<dbReference type="PANTHER" id="PTHR10367">
    <property type="entry name" value="MRNA-CAPPING ENZYME"/>
    <property type="match status" value="1"/>
</dbReference>
<comment type="caution">
    <text evidence="19">The sequence shown here is derived from an EMBL/GenBank/DDBJ whole genome shotgun (WGS) entry which is preliminary data.</text>
</comment>
<dbReference type="PIRSF" id="PIRSF036959">
    <property type="entry name" value="mRNA_cap_alpha"/>
    <property type="match status" value="1"/>
</dbReference>
<dbReference type="InterPro" id="IPR013846">
    <property type="entry name" value="mRNA_cap_enzyme_C"/>
</dbReference>
<feature type="active site" description="N6-GMP-lysine intermediate" evidence="17">
    <location>
        <position position="62"/>
    </location>
</feature>
<dbReference type="GO" id="GO:0006370">
    <property type="term" value="P:7-methylguanosine mRNA capping"/>
    <property type="evidence" value="ECO:0007669"/>
    <property type="project" value="UniProtKB-KW"/>
</dbReference>
<keyword evidence="8 16" id="KW-0547">Nucleotide-binding</keyword>
<sequence length="410" mass="47865">MSSAPPSIPGEQLQHHDAEQLRVHVQSLLKTKNRSFPGAQPVSFGREHIQELKQQEYFMCEKTDGLRCLLFLTYIENEHGAFVPATLLIDRKNNYYDIQPPLWIPHYEHPNDEDKFLFQTILDGELVYDKVQGQPKPRLMFYVFDCLVVDGNSCMDRPLDKRLGRLKEWVLRPHEKARALQQQRGRPIHEPFRIKEKEMQVSYHLERMFRDVLPRLPHGNDGLIFTCKNTPYHPGTDRHILKWKPPHENTIDFKLKLGEFPLFDPEDGEEGLVPDYDAIPAPLSLLIMENKGVYHKIADLAITDDEWEMLKSLSEPLDGRIIECYRDLQGRWKFKKDDDGTPRWRDDKKDANHISTFNSVLASMDDPVTEENLLAAAGEIREAMHRLHAEENKKRKFSVYEASQQQQPPQ</sequence>
<dbReference type="CDD" id="cd07895">
    <property type="entry name" value="Adenylation_mRNA_capping"/>
    <property type="match status" value="1"/>
</dbReference>
<evidence type="ECO:0000256" key="15">
    <source>
        <dbReference type="ARBA" id="ARBA00047082"/>
    </source>
</evidence>
<evidence type="ECO:0000256" key="14">
    <source>
        <dbReference type="ARBA" id="ARBA00044624"/>
    </source>
</evidence>
<dbReference type="Proteomes" id="UP000700596">
    <property type="component" value="Unassembled WGS sequence"/>
</dbReference>
<evidence type="ECO:0000259" key="18">
    <source>
        <dbReference type="PROSITE" id="PS50160"/>
    </source>
</evidence>
<evidence type="ECO:0000256" key="12">
    <source>
        <dbReference type="ARBA" id="ARBA00029909"/>
    </source>
</evidence>
<evidence type="ECO:0000256" key="16">
    <source>
        <dbReference type="PIRNR" id="PIRNR036959"/>
    </source>
</evidence>
<keyword evidence="6 16" id="KW-0808">Transferase</keyword>
<dbReference type="PANTHER" id="PTHR10367:SF17">
    <property type="entry name" value="MRNA-CAPPING ENZYME"/>
    <property type="match status" value="1"/>
</dbReference>
<comment type="catalytic activity">
    <reaction evidence="14">
        <text>a 5'-end diphospho-ribonucleoside in mRNA + GTP + H(+) = a 5'-end (5'-triphosphoguanosine)-ribonucleoside in mRNA + diphosphate</text>
        <dbReference type="Rhea" id="RHEA:67012"/>
        <dbReference type="Rhea" id="RHEA-COMP:17165"/>
        <dbReference type="Rhea" id="RHEA-COMP:17166"/>
        <dbReference type="ChEBI" id="CHEBI:15378"/>
        <dbReference type="ChEBI" id="CHEBI:33019"/>
        <dbReference type="ChEBI" id="CHEBI:37565"/>
        <dbReference type="ChEBI" id="CHEBI:167616"/>
        <dbReference type="ChEBI" id="CHEBI:167617"/>
        <dbReference type="EC" id="2.7.7.50"/>
    </reaction>
    <physiologicalReaction direction="left-to-right" evidence="14">
        <dbReference type="Rhea" id="RHEA:67013"/>
    </physiologicalReaction>
</comment>
<evidence type="ECO:0000256" key="10">
    <source>
        <dbReference type="ARBA" id="ARBA00023134"/>
    </source>
</evidence>
<comment type="function">
    <text evidence="16">Second step of mRNA capping. Transfer of the GMP moiety of GTP to the 5'-end of RNA via an enzyme-GMP covalent reaction intermediate.</text>
</comment>
<dbReference type="SUPFAM" id="SSF56091">
    <property type="entry name" value="DNA ligase/mRNA capping enzyme, catalytic domain"/>
    <property type="match status" value="1"/>
</dbReference>
<evidence type="ECO:0000256" key="4">
    <source>
        <dbReference type="ARBA" id="ARBA00019171"/>
    </source>
</evidence>
<accession>A0A9P9D158</accession>
<dbReference type="GO" id="GO:0031533">
    <property type="term" value="C:mRNA capping enzyme complex"/>
    <property type="evidence" value="ECO:0007669"/>
    <property type="project" value="InterPro"/>
</dbReference>
<evidence type="ECO:0000256" key="3">
    <source>
        <dbReference type="ARBA" id="ARBA00012475"/>
    </source>
</evidence>
<dbReference type="PROSITE" id="PS50160">
    <property type="entry name" value="DNA_LIGASE_A3"/>
    <property type="match status" value="1"/>
</dbReference>
<keyword evidence="10 16" id="KW-0342">GTP-binding</keyword>
<evidence type="ECO:0000256" key="1">
    <source>
        <dbReference type="ARBA" id="ARBA00004123"/>
    </source>
</evidence>
<evidence type="ECO:0000256" key="13">
    <source>
        <dbReference type="ARBA" id="ARBA00030702"/>
    </source>
</evidence>
<keyword evidence="5 16" id="KW-0507">mRNA processing</keyword>